<dbReference type="Proteomes" id="UP000037507">
    <property type="component" value="Unassembled WGS sequence"/>
</dbReference>
<reference evidence="1" key="1">
    <citation type="submission" date="2017-04" db="EMBL/GenBank/DDBJ databases">
        <title>Unexpected and diverse lifestyles within the genus Limnohabitans.</title>
        <authorList>
            <person name="Kasalicky V."/>
            <person name="Mehrshad M."/>
            <person name="Andrei S.-A."/>
            <person name="Salcher M."/>
            <person name="Kratochvilova H."/>
            <person name="Simek K."/>
            <person name="Ghai R."/>
        </authorList>
    </citation>
    <scope>NUCLEOTIDE SEQUENCE [LARGE SCALE GENOMIC DNA]</scope>
    <source>
        <strain evidence="1">II-D5</strain>
    </source>
</reference>
<dbReference type="EMBL" id="LFYT02000009">
    <property type="protein sequence ID" value="PVE42933.1"/>
    <property type="molecule type" value="Genomic_DNA"/>
</dbReference>
<evidence type="ECO:0000313" key="2">
    <source>
        <dbReference type="Proteomes" id="UP000037507"/>
    </source>
</evidence>
<organism evidence="1 2">
    <name type="scientific">Limnohabitans planktonicus II-D5</name>
    <dbReference type="NCBI Taxonomy" id="1293045"/>
    <lineage>
        <taxon>Bacteria</taxon>
        <taxon>Pseudomonadati</taxon>
        <taxon>Pseudomonadota</taxon>
        <taxon>Betaproteobacteria</taxon>
        <taxon>Burkholderiales</taxon>
        <taxon>Comamonadaceae</taxon>
        <taxon>Limnohabitans</taxon>
    </lineage>
</organism>
<name>A0A2T7UE13_9BURK</name>
<gene>
    <name evidence="1" type="ORF">H663_009285</name>
</gene>
<comment type="caution">
    <text evidence="1">The sequence shown here is derived from an EMBL/GenBank/DDBJ whole genome shotgun (WGS) entry which is preliminary data.</text>
</comment>
<proteinExistence type="predicted"/>
<accession>A0A2T7UE13</accession>
<keyword evidence="2" id="KW-1185">Reference proteome</keyword>
<sequence>MTDHTQNLMRQLLAKNAQAIVQRLLDECVNLSKTHPPVQLERSMCERHWEEIKVIAHHWGGPAPFAYDEVERALVGFFIERLHRLPAHEQATLCMGLIGVDDLPESALEKASGNFELDGLRIEQILNVLLEDLMSFVDSGRAPEDYESSEAEEFSSQVAYMTPRLKYFRRAHQALAQSHAFDIRQRLVAELKAEAKNTPAFDIADEGCRSHWDEICVMAYMGGDHILYSMLEATLDRSAFYAIKALPATEQYALWAESRWGEDWVDNCDWDHFPTDIYTDSDGLIEAAENVRSRLLSSASKETFFHDEYGVQSDYSEDDDLDMLQAVVDGKHPQMFEPVLPELMKEAYLRHTDDDAITSLFKKAVEAYTQAILAVTAQIPSEIFSSVGLPETPKSDVQALQGIARNAQSKEYRDRSDRTY</sequence>
<dbReference type="AlphaFoldDB" id="A0A2T7UE13"/>
<dbReference type="RefSeq" id="WP_053168954.1">
    <property type="nucleotide sequence ID" value="NZ_LFYT02000009.1"/>
</dbReference>
<protein>
    <submittedName>
        <fullName evidence="1">Uncharacterized protein</fullName>
    </submittedName>
</protein>
<evidence type="ECO:0000313" key="1">
    <source>
        <dbReference type="EMBL" id="PVE42933.1"/>
    </source>
</evidence>
<dbReference type="STRING" id="1293045.H663_01100"/>